<gene>
    <name evidence="3" type="ORF">C3747_200g57</name>
</gene>
<sequence>MTTLTMVTCRLLHALLVLALCCCPSVCVTASGDQKQAEQETTTTTTTTKATNYNDHDNNKATNYDDHYHNEATNHDHDHYHNHHDHCAGRHQALRLQRRQIRRPPVRRQVFAELTAASAALRGRVPRCFSPHPRWRTPLWAEEVCAGCACQHSATGTCARLPWSDV</sequence>
<dbReference type="EMBL" id="PRFC01000200">
    <property type="protein sequence ID" value="PWV01210.1"/>
    <property type="molecule type" value="Genomic_DNA"/>
</dbReference>
<dbReference type="VEuPathDB" id="TriTrypDB:TCDM_12126"/>
<evidence type="ECO:0000256" key="2">
    <source>
        <dbReference type="SAM" id="SignalP"/>
    </source>
</evidence>
<dbReference type="VEuPathDB" id="TriTrypDB:C4B63_215g12"/>
<evidence type="ECO:0000313" key="3">
    <source>
        <dbReference type="EMBL" id="PWV01210.1"/>
    </source>
</evidence>
<keyword evidence="2" id="KW-0732">Signal</keyword>
<proteinExistence type="predicted"/>
<comment type="caution">
    <text evidence="3">The sequence shown here is derived from an EMBL/GenBank/DDBJ whole genome shotgun (WGS) entry which is preliminary data.</text>
</comment>
<feature type="compositionally biased region" description="Basic and acidic residues" evidence="1">
    <location>
        <begin position="54"/>
        <end position="79"/>
    </location>
</feature>
<dbReference type="Pfam" id="PF01456">
    <property type="entry name" value="Mucin"/>
    <property type="match status" value="1"/>
</dbReference>
<dbReference type="VEuPathDB" id="TriTrypDB:TcCL_ESM08905"/>
<feature type="compositionally biased region" description="Low complexity" evidence="1">
    <location>
        <begin position="39"/>
        <end position="51"/>
    </location>
</feature>
<dbReference type="VEuPathDB" id="TriTrypDB:C3747_200g57"/>
<feature type="signal peptide" evidence="2">
    <location>
        <begin position="1"/>
        <end position="30"/>
    </location>
</feature>
<dbReference type="VEuPathDB" id="TriTrypDB:TcCLB.504155.140"/>
<feature type="chain" id="PRO_5015998175" evidence="2">
    <location>
        <begin position="31"/>
        <end position="166"/>
    </location>
</feature>
<organism evidence="3 4">
    <name type="scientific">Trypanosoma cruzi</name>
    <dbReference type="NCBI Taxonomy" id="5693"/>
    <lineage>
        <taxon>Eukaryota</taxon>
        <taxon>Discoba</taxon>
        <taxon>Euglenozoa</taxon>
        <taxon>Kinetoplastea</taxon>
        <taxon>Metakinetoplastina</taxon>
        <taxon>Trypanosomatida</taxon>
        <taxon>Trypanosomatidae</taxon>
        <taxon>Trypanosoma</taxon>
        <taxon>Schizotrypanum</taxon>
    </lineage>
</organism>
<reference evidence="3 4" key="1">
    <citation type="journal article" date="2018" name="Microb. Genom.">
        <title>Expanding an expanded genome: long-read sequencing of Trypanosoma cruzi.</title>
        <authorList>
            <person name="Berna L."/>
            <person name="Rodriguez M."/>
            <person name="Chiribao M.L."/>
            <person name="Parodi-Talice A."/>
            <person name="Pita S."/>
            <person name="Rijo G."/>
            <person name="Alvarez-Valin F."/>
            <person name="Robello C."/>
        </authorList>
    </citation>
    <scope>NUCLEOTIDE SEQUENCE [LARGE SCALE GENOMIC DNA]</scope>
    <source>
        <strain evidence="3 4">TCC</strain>
    </source>
</reference>
<accession>A0A2V2VXU9</accession>
<dbReference type="VEuPathDB" id="TriTrypDB:BCY84_05141"/>
<evidence type="ECO:0000313" key="4">
    <source>
        <dbReference type="Proteomes" id="UP000246078"/>
    </source>
</evidence>
<name>A0A2V2VXU9_TRYCR</name>
<feature type="region of interest" description="Disordered" evidence="1">
    <location>
        <begin position="33"/>
        <end position="85"/>
    </location>
</feature>
<dbReference type="InterPro" id="IPR000458">
    <property type="entry name" value="Tryp_mucin"/>
</dbReference>
<protein>
    <submittedName>
        <fullName evidence="3">Putative mucin TcMUCII</fullName>
    </submittedName>
</protein>
<evidence type="ECO:0000256" key="1">
    <source>
        <dbReference type="SAM" id="MobiDB-lite"/>
    </source>
</evidence>
<dbReference type="AlphaFoldDB" id="A0A2V2VXU9"/>
<dbReference type="Proteomes" id="UP000246078">
    <property type="component" value="Unassembled WGS sequence"/>
</dbReference>